<dbReference type="EMBL" id="BPLR01003186">
    <property type="protein sequence ID" value="GIX81943.1"/>
    <property type="molecule type" value="Genomic_DNA"/>
</dbReference>
<dbReference type="AlphaFoldDB" id="A0AAV4NBB3"/>
<name>A0AAV4NBB3_CAEEX</name>
<dbReference type="Proteomes" id="UP001054945">
    <property type="component" value="Unassembled WGS sequence"/>
</dbReference>
<evidence type="ECO:0000313" key="1">
    <source>
        <dbReference type="EMBL" id="GIX81943.1"/>
    </source>
</evidence>
<protein>
    <submittedName>
        <fullName evidence="1">Uncharacterized protein</fullName>
    </submittedName>
</protein>
<evidence type="ECO:0000313" key="2">
    <source>
        <dbReference type="Proteomes" id="UP001054945"/>
    </source>
</evidence>
<sequence length="87" mass="9930">MTTSYLRLQLMMKNICDIYENNSIDAVVVITPTLNSDNNKDLFHDSGDAKPTLISREKEILLDVMELMNKIDDKNIFLVNSPVQISQ</sequence>
<keyword evidence="2" id="KW-1185">Reference proteome</keyword>
<organism evidence="1 2">
    <name type="scientific">Caerostris extrusa</name>
    <name type="common">Bark spider</name>
    <name type="synonym">Caerostris bankana</name>
    <dbReference type="NCBI Taxonomy" id="172846"/>
    <lineage>
        <taxon>Eukaryota</taxon>
        <taxon>Metazoa</taxon>
        <taxon>Ecdysozoa</taxon>
        <taxon>Arthropoda</taxon>
        <taxon>Chelicerata</taxon>
        <taxon>Arachnida</taxon>
        <taxon>Araneae</taxon>
        <taxon>Araneomorphae</taxon>
        <taxon>Entelegynae</taxon>
        <taxon>Araneoidea</taxon>
        <taxon>Araneidae</taxon>
        <taxon>Caerostris</taxon>
    </lineage>
</organism>
<accession>A0AAV4NBB3</accession>
<reference evidence="1 2" key="1">
    <citation type="submission" date="2021-06" db="EMBL/GenBank/DDBJ databases">
        <title>Caerostris extrusa draft genome.</title>
        <authorList>
            <person name="Kono N."/>
            <person name="Arakawa K."/>
        </authorList>
    </citation>
    <scope>NUCLEOTIDE SEQUENCE [LARGE SCALE GENOMIC DNA]</scope>
</reference>
<comment type="caution">
    <text evidence="1">The sequence shown here is derived from an EMBL/GenBank/DDBJ whole genome shotgun (WGS) entry which is preliminary data.</text>
</comment>
<gene>
    <name evidence="1" type="ORF">CEXT_257981</name>
</gene>
<proteinExistence type="predicted"/>